<gene>
    <name evidence="1" type="ORF">FPZ44_15845</name>
</gene>
<reference evidence="1 2" key="1">
    <citation type="submission" date="2019-07" db="EMBL/GenBank/DDBJ databases">
        <authorList>
            <person name="Kim J."/>
        </authorList>
    </citation>
    <scope>NUCLEOTIDE SEQUENCE [LARGE SCALE GENOMIC DNA]</scope>
    <source>
        <strain evidence="1 2">N4</strain>
    </source>
</reference>
<dbReference type="SUPFAM" id="SSF48371">
    <property type="entry name" value="ARM repeat"/>
    <property type="match status" value="1"/>
</dbReference>
<evidence type="ECO:0000313" key="2">
    <source>
        <dbReference type="Proteomes" id="UP000318102"/>
    </source>
</evidence>
<evidence type="ECO:0000313" key="1">
    <source>
        <dbReference type="EMBL" id="TVX94396.1"/>
    </source>
</evidence>
<accession>A0A559J3K3</accession>
<dbReference type="EMBL" id="VNJK01000001">
    <property type="protein sequence ID" value="TVX94396.1"/>
    <property type="molecule type" value="Genomic_DNA"/>
</dbReference>
<organism evidence="1 2">
    <name type="scientific">Paenibacillus agilis</name>
    <dbReference type="NCBI Taxonomy" id="3020863"/>
    <lineage>
        <taxon>Bacteria</taxon>
        <taxon>Bacillati</taxon>
        <taxon>Bacillota</taxon>
        <taxon>Bacilli</taxon>
        <taxon>Bacillales</taxon>
        <taxon>Paenibacillaceae</taxon>
        <taxon>Paenibacillus</taxon>
    </lineage>
</organism>
<dbReference type="RefSeq" id="WP_144991500.1">
    <property type="nucleotide sequence ID" value="NZ_VNJK01000001.1"/>
</dbReference>
<dbReference type="InterPro" id="IPR016024">
    <property type="entry name" value="ARM-type_fold"/>
</dbReference>
<dbReference type="AlphaFoldDB" id="A0A559J3K3"/>
<dbReference type="Pfam" id="PF08713">
    <property type="entry name" value="DNA_alkylation"/>
    <property type="match status" value="1"/>
</dbReference>
<protein>
    <submittedName>
        <fullName evidence="1">DNA alkylation repair protein</fullName>
    </submittedName>
</protein>
<comment type="caution">
    <text evidence="1">The sequence shown here is derived from an EMBL/GenBank/DDBJ whole genome shotgun (WGS) entry which is preliminary data.</text>
</comment>
<keyword evidence="2" id="KW-1185">Reference proteome</keyword>
<dbReference type="Gene3D" id="1.25.40.290">
    <property type="entry name" value="ARM repeat domains"/>
    <property type="match status" value="1"/>
</dbReference>
<proteinExistence type="predicted"/>
<dbReference type="OrthoDB" id="9797162at2"/>
<sequence>MRSHGWTIYLPEHIVNRKGAVRAADIPEDVKQWLNEGVLTSVNLMEWLAVDHRVLVQHVLPRLELGHLVQPILQQIDQLKEQKVMKVTSLIGKLLYEALREVEDVQQRAMLMESIMEYGSDSVRCWGCYMVSSDIDLTLQQKLEKMKRFAADQHFGVREIAWMAVRDDIARNLTAAIEILSAWTMEEDANIRRFAVEATRPCGVWTNHIQTLKLQPELALPLLEQVKSDSSKYVQDSVGNWLNDASKSSPKWVREVCEQWTEASTSKETAKIVKRASRTLLKK</sequence>
<dbReference type="Proteomes" id="UP000318102">
    <property type="component" value="Unassembled WGS sequence"/>
</dbReference>
<name>A0A559J3K3_9BACL</name>
<dbReference type="InterPro" id="IPR014825">
    <property type="entry name" value="DNA_alkylation"/>
</dbReference>